<dbReference type="OrthoDB" id="10399861at2759"/>
<dbReference type="EMBL" id="JACXVP010000002">
    <property type="protein sequence ID" value="KAG5620629.1"/>
    <property type="molecule type" value="Genomic_DNA"/>
</dbReference>
<keyword evidence="2" id="KW-1185">Reference proteome</keyword>
<protein>
    <submittedName>
        <fullName evidence="1">Uncharacterized protein</fullName>
    </submittedName>
</protein>
<dbReference type="Proteomes" id="UP000824120">
    <property type="component" value="Chromosome 2"/>
</dbReference>
<sequence length="164" mass="19350">MSQHRLTALLTGIPRRLPLITFGSYLPPDTSNDQPTSLVDPAKENRRIVGDSFWTMGASMDYDWRPKYYYERLKFWHTDDENWYQKEQRADAVVVRNAPEIKARKNPVRFWEETAEHRSRGSANSRTYRREHANTEYVVLNQRSGKQKMIEHDSAGNFMLFNPP</sequence>
<comment type="caution">
    <text evidence="1">The sequence shown here is derived from an EMBL/GenBank/DDBJ whole genome shotgun (WGS) entry which is preliminary data.</text>
</comment>
<name>A0A9J6A7R2_SOLCO</name>
<gene>
    <name evidence="1" type="ORF">H5410_005847</name>
</gene>
<proteinExistence type="predicted"/>
<reference evidence="1 2" key="1">
    <citation type="submission" date="2020-09" db="EMBL/GenBank/DDBJ databases">
        <title>De no assembly of potato wild relative species, Solanum commersonii.</title>
        <authorList>
            <person name="Cho K."/>
        </authorList>
    </citation>
    <scope>NUCLEOTIDE SEQUENCE [LARGE SCALE GENOMIC DNA]</scope>
    <source>
        <strain evidence="1">LZ3.2</strain>
        <tissue evidence="1">Leaf</tissue>
    </source>
</reference>
<organism evidence="1 2">
    <name type="scientific">Solanum commersonii</name>
    <name type="common">Commerson's wild potato</name>
    <name type="synonym">Commerson's nightshade</name>
    <dbReference type="NCBI Taxonomy" id="4109"/>
    <lineage>
        <taxon>Eukaryota</taxon>
        <taxon>Viridiplantae</taxon>
        <taxon>Streptophyta</taxon>
        <taxon>Embryophyta</taxon>
        <taxon>Tracheophyta</taxon>
        <taxon>Spermatophyta</taxon>
        <taxon>Magnoliopsida</taxon>
        <taxon>eudicotyledons</taxon>
        <taxon>Gunneridae</taxon>
        <taxon>Pentapetalae</taxon>
        <taxon>asterids</taxon>
        <taxon>lamiids</taxon>
        <taxon>Solanales</taxon>
        <taxon>Solanaceae</taxon>
        <taxon>Solanoideae</taxon>
        <taxon>Solaneae</taxon>
        <taxon>Solanum</taxon>
    </lineage>
</organism>
<evidence type="ECO:0000313" key="1">
    <source>
        <dbReference type="EMBL" id="KAG5620629.1"/>
    </source>
</evidence>
<evidence type="ECO:0000313" key="2">
    <source>
        <dbReference type="Proteomes" id="UP000824120"/>
    </source>
</evidence>
<accession>A0A9J6A7R2</accession>
<dbReference type="AlphaFoldDB" id="A0A9J6A7R2"/>